<feature type="region of interest" description="Disordered" evidence="1">
    <location>
        <begin position="140"/>
        <end position="198"/>
    </location>
</feature>
<reference evidence="2 3" key="1">
    <citation type="submission" date="2021-06" db="EMBL/GenBank/DDBJ databases">
        <title>Caerostris extrusa draft genome.</title>
        <authorList>
            <person name="Kono N."/>
            <person name="Arakawa K."/>
        </authorList>
    </citation>
    <scope>NUCLEOTIDE SEQUENCE [LARGE SCALE GENOMIC DNA]</scope>
</reference>
<gene>
    <name evidence="2" type="primary">ARHGEF26_0</name>
    <name evidence="2" type="ORF">CEXT_252991</name>
</gene>
<proteinExistence type="predicted"/>
<accession>A0AAV4YAI0</accession>
<name>A0AAV4YAI0_CAEEX</name>
<evidence type="ECO:0000313" key="3">
    <source>
        <dbReference type="Proteomes" id="UP001054945"/>
    </source>
</evidence>
<organism evidence="2 3">
    <name type="scientific">Caerostris extrusa</name>
    <name type="common">Bark spider</name>
    <name type="synonym">Caerostris bankana</name>
    <dbReference type="NCBI Taxonomy" id="172846"/>
    <lineage>
        <taxon>Eukaryota</taxon>
        <taxon>Metazoa</taxon>
        <taxon>Ecdysozoa</taxon>
        <taxon>Arthropoda</taxon>
        <taxon>Chelicerata</taxon>
        <taxon>Arachnida</taxon>
        <taxon>Araneae</taxon>
        <taxon>Araneomorphae</taxon>
        <taxon>Entelegynae</taxon>
        <taxon>Araneoidea</taxon>
        <taxon>Araneidae</taxon>
        <taxon>Caerostris</taxon>
    </lineage>
</organism>
<protein>
    <submittedName>
        <fullName evidence="2">Rho guanine nucleotide exchange factor 26</fullName>
    </submittedName>
</protein>
<comment type="caution">
    <text evidence="2">The sequence shown here is derived from an EMBL/GenBank/DDBJ whole genome shotgun (WGS) entry which is preliminary data.</text>
</comment>
<feature type="compositionally biased region" description="Polar residues" evidence="1">
    <location>
        <begin position="167"/>
        <end position="198"/>
    </location>
</feature>
<dbReference type="AlphaFoldDB" id="A0AAV4YAI0"/>
<keyword evidence="3" id="KW-1185">Reference proteome</keyword>
<feature type="compositionally biased region" description="Low complexity" evidence="1">
    <location>
        <begin position="142"/>
        <end position="151"/>
    </location>
</feature>
<dbReference type="EMBL" id="BPLR01001562">
    <property type="protein sequence ID" value="GIZ03172.1"/>
    <property type="molecule type" value="Genomic_DNA"/>
</dbReference>
<evidence type="ECO:0000313" key="2">
    <source>
        <dbReference type="EMBL" id="GIZ03172.1"/>
    </source>
</evidence>
<evidence type="ECO:0000256" key="1">
    <source>
        <dbReference type="SAM" id="MobiDB-lite"/>
    </source>
</evidence>
<dbReference type="Proteomes" id="UP001054945">
    <property type="component" value="Unassembled WGS sequence"/>
</dbReference>
<feature type="compositionally biased region" description="Basic residues" evidence="1">
    <location>
        <begin position="153"/>
        <end position="164"/>
    </location>
</feature>
<sequence>MHLKRNSVDSDAKLNIVQKAILSYEGNLTLLSPETQRRLKLVNEKVKAQTDDDKIIKSKIHNGDTKRSKVLQLIKRVILKLRKEAKSQKNLFILNLKIPIVVKIITPLMSGTYQNIVPKESFKKKKENFGDWTDLSDEENVRSSVSSNQSSTLKRKKNKRHVNHRNSQNASETKKQQQMNDTISFTDSNDTLINDQVK</sequence>